<comment type="subcellular location">
    <subcellularLocation>
        <location evidence="1">Cell membrane</location>
        <topology evidence="1">Multi-pass membrane protein</topology>
    </subcellularLocation>
    <subcellularLocation>
        <location evidence="6">Membrane</location>
        <topology evidence="6">Multi-pass membrane protein</topology>
    </subcellularLocation>
</comment>
<dbReference type="InterPro" id="IPR002898">
    <property type="entry name" value="MotA_ExbB_proton_chnl"/>
</dbReference>
<keyword evidence="6" id="KW-0653">Protein transport</keyword>
<comment type="similarity">
    <text evidence="6">Belongs to the exbB/tolQ family.</text>
</comment>
<evidence type="ECO:0000313" key="9">
    <source>
        <dbReference type="EMBL" id="EES53234.1"/>
    </source>
</evidence>
<name>C6HVX2_9BACT</name>
<dbReference type="GO" id="GO:0005886">
    <property type="term" value="C:plasma membrane"/>
    <property type="evidence" value="ECO:0007669"/>
    <property type="project" value="UniProtKB-SubCell"/>
</dbReference>
<keyword evidence="5 7" id="KW-0472">Membrane</keyword>
<evidence type="ECO:0000256" key="2">
    <source>
        <dbReference type="ARBA" id="ARBA00022475"/>
    </source>
</evidence>
<sequence>MNLFNFINQISLLAEIVLGFLIFLSSLSWGVIFYKWYAISKTNAENRGFIKAFKKADRFSRLYQDAGEFRRSTLAFMFRSAYEKIKGIEERAVSRGGEVRESEIEIIHRTLLQARQEDLTRLESYLQILATTANISPFVGLFGTVWGIIHAFRDISHQSSVSIASVAPGIADALVTTASGLFAAIPAVIAYNYFLQRIRSIESLAESFNMELLNLMAEGRWKE</sequence>
<dbReference type="GO" id="GO:0017038">
    <property type="term" value="P:protein import"/>
    <property type="evidence" value="ECO:0007669"/>
    <property type="project" value="TreeGrafter"/>
</dbReference>
<evidence type="ECO:0000256" key="4">
    <source>
        <dbReference type="ARBA" id="ARBA00022989"/>
    </source>
</evidence>
<keyword evidence="4 7" id="KW-1133">Transmembrane helix</keyword>
<evidence type="ECO:0000256" key="3">
    <source>
        <dbReference type="ARBA" id="ARBA00022692"/>
    </source>
</evidence>
<dbReference type="PANTHER" id="PTHR30625:SF3">
    <property type="entry name" value="TOL-PAL SYSTEM PROTEIN TOLQ"/>
    <property type="match status" value="1"/>
</dbReference>
<evidence type="ECO:0000256" key="6">
    <source>
        <dbReference type="RuleBase" id="RU004057"/>
    </source>
</evidence>
<dbReference type="Pfam" id="PF01618">
    <property type="entry name" value="MotA_ExbB"/>
    <property type="match status" value="1"/>
</dbReference>
<feature type="transmembrane region" description="Helical" evidence="7">
    <location>
        <begin position="12"/>
        <end position="37"/>
    </location>
</feature>
<protein>
    <submittedName>
        <fullName evidence="9">MotA/TolQ/ExbB proton channel</fullName>
    </submittedName>
</protein>
<dbReference type="PANTHER" id="PTHR30625">
    <property type="entry name" value="PROTEIN TOLQ"/>
    <property type="match status" value="1"/>
</dbReference>
<keyword evidence="3 7" id="KW-0812">Transmembrane</keyword>
<organism evidence="9 10">
    <name type="scientific">Leptospirillum ferrodiazotrophum</name>
    <dbReference type="NCBI Taxonomy" id="412449"/>
    <lineage>
        <taxon>Bacteria</taxon>
        <taxon>Pseudomonadati</taxon>
        <taxon>Nitrospirota</taxon>
        <taxon>Nitrospiria</taxon>
        <taxon>Nitrospirales</taxon>
        <taxon>Nitrospiraceae</taxon>
        <taxon>Leptospirillum</taxon>
    </lineage>
</organism>
<dbReference type="AlphaFoldDB" id="C6HVX2"/>
<feature type="domain" description="MotA/TolQ/ExbB proton channel" evidence="8">
    <location>
        <begin position="88"/>
        <end position="204"/>
    </location>
</feature>
<evidence type="ECO:0000313" key="10">
    <source>
        <dbReference type="Proteomes" id="UP000009374"/>
    </source>
</evidence>
<evidence type="ECO:0000256" key="5">
    <source>
        <dbReference type="ARBA" id="ARBA00023136"/>
    </source>
</evidence>
<gene>
    <name evidence="9" type="ORF">UBAL3_80150022</name>
</gene>
<evidence type="ECO:0000256" key="7">
    <source>
        <dbReference type="SAM" id="Phobius"/>
    </source>
</evidence>
<feature type="transmembrane region" description="Helical" evidence="7">
    <location>
        <begin position="125"/>
        <end position="149"/>
    </location>
</feature>
<dbReference type="EMBL" id="GG693867">
    <property type="protein sequence ID" value="EES53234.1"/>
    <property type="molecule type" value="Genomic_DNA"/>
</dbReference>
<reference evidence="9 10" key="1">
    <citation type="journal article" date="2009" name="Appl. Environ. Microbiol.">
        <title>Community genomic and proteomic analyses of chemoautotrophic iron-oxidizing "Leptospirillum rubarum" (Group II) and "Leptospirillum ferrodiazotrophum" (Group III) bacteria in acid mine drainage biofilms.</title>
        <authorList>
            <person name="Goltsman D.S."/>
            <person name="Denef V.J."/>
            <person name="Singer S.W."/>
            <person name="VerBerkmoes N.C."/>
            <person name="Lefsrud M."/>
            <person name="Mueller R.S."/>
            <person name="Dick G.J."/>
            <person name="Sun C.L."/>
            <person name="Wheeler K.E."/>
            <person name="Zemla A."/>
            <person name="Baker B.J."/>
            <person name="Hauser L."/>
            <person name="Land M."/>
            <person name="Shah M.B."/>
            <person name="Thelen M.P."/>
            <person name="Hettich R.L."/>
            <person name="Banfield J.F."/>
        </authorList>
    </citation>
    <scope>NUCLEOTIDE SEQUENCE [LARGE SCALE GENOMIC DNA]</scope>
</reference>
<evidence type="ECO:0000256" key="1">
    <source>
        <dbReference type="ARBA" id="ARBA00004651"/>
    </source>
</evidence>
<keyword evidence="6" id="KW-0813">Transport</keyword>
<feature type="transmembrane region" description="Helical" evidence="7">
    <location>
        <begin position="169"/>
        <end position="194"/>
    </location>
</feature>
<dbReference type="InterPro" id="IPR050790">
    <property type="entry name" value="ExbB/TolQ_transport"/>
</dbReference>
<keyword evidence="2" id="KW-1003">Cell membrane</keyword>
<accession>C6HVX2</accession>
<evidence type="ECO:0000259" key="8">
    <source>
        <dbReference type="Pfam" id="PF01618"/>
    </source>
</evidence>
<dbReference type="Proteomes" id="UP000009374">
    <property type="component" value="Unassembled WGS sequence"/>
</dbReference>
<keyword evidence="10" id="KW-1185">Reference proteome</keyword>
<proteinExistence type="inferred from homology"/>